<dbReference type="Proteomes" id="UP001044222">
    <property type="component" value="Chromosome 17"/>
</dbReference>
<keyword evidence="3" id="KW-0342">GTP-binding</keyword>
<keyword evidence="7" id="KW-1185">Reference proteome</keyword>
<dbReference type="InterPro" id="IPR027417">
    <property type="entry name" value="P-loop_NTPase"/>
</dbReference>
<dbReference type="PROSITE" id="PS51720">
    <property type="entry name" value="G_AIG1"/>
    <property type="match status" value="1"/>
</dbReference>
<proteinExistence type="inferred from homology"/>
<dbReference type="CDD" id="cd01852">
    <property type="entry name" value="AIG1"/>
    <property type="match status" value="1"/>
</dbReference>
<dbReference type="InterPro" id="IPR045058">
    <property type="entry name" value="GIMA/IAN/Toc"/>
</dbReference>
<accession>A0A9D3LKP5</accession>
<gene>
    <name evidence="6" type="ORF">ANANG_G00294840</name>
</gene>
<feature type="coiled-coil region" evidence="4">
    <location>
        <begin position="219"/>
        <end position="313"/>
    </location>
</feature>
<comment type="caution">
    <text evidence="6">The sequence shown here is derived from an EMBL/GenBank/DDBJ whole genome shotgun (WGS) entry which is preliminary data.</text>
</comment>
<organism evidence="6 7">
    <name type="scientific">Anguilla anguilla</name>
    <name type="common">European freshwater eel</name>
    <name type="synonym">Muraena anguilla</name>
    <dbReference type="NCBI Taxonomy" id="7936"/>
    <lineage>
        <taxon>Eukaryota</taxon>
        <taxon>Metazoa</taxon>
        <taxon>Chordata</taxon>
        <taxon>Craniata</taxon>
        <taxon>Vertebrata</taxon>
        <taxon>Euteleostomi</taxon>
        <taxon>Actinopterygii</taxon>
        <taxon>Neopterygii</taxon>
        <taxon>Teleostei</taxon>
        <taxon>Anguilliformes</taxon>
        <taxon>Anguillidae</taxon>
        <taxon>Anguilla</taxon>
    </lineage>
</organism>
<keyword evidence="4" id="KW-0175">Coiled coil</keyword>
<evidence type="ECO:0000256" key="4">
    <source>
        <dbReference type="SAM" id="Coils"/>
    </source>
</evidence>
<protein>
    <recommendedName>
        <fullName evidence="5">AIG1-type G domain-containing protein</fullName>
    </recommendedName>
</protein>
<evidence type="ECO:0000256" key="1">
    <source>
        <dbReference type="ARBA" id="ARBA00008535"/>
    </source>
</evidence>
<dbReference type="FunFam" id="3.40.50.300:FF:002274">
    <property type="entry name" value="Si:dkeyp-69e1.8"/>
    <property type="match status" value="1"/>
</dbReference>
<dbReference type="InterPro" id="IPR006703">
    <property type="entry name" value="G_AIG1"/>
</dbReference>
<dbReference type="GO" id="GO:0005525">
    <property type="term" value="F:GTP binding"/>
    <property type="evidence" value="ECO:0007669"/>
    <property type="project" value="UniProtKB-KW"/>
</dbReference>
<dbReference type="PANTHER" id="PTHR10903:SF184">
    <property type="entry name" value="GTP-BINDING PROTEIN A"/>
    <property type="match status" value="1"/>
</dbReference>
<dbReference type="AlphaFoldDB" id="A0A9D3LKP5"/>
<dbReference type="SUPFAM" id="SSF52540">
    <property type="entry name" value="P-loop containing nucleoside triphosphate hydrolases"/>
    <property type="match status" value="1"/>
</dbReference>
<evidence type="ECO:0000259" key="5">
    <source>
        <dbReference type="PROSITE" id="PS51720"/>
    </source>
</evidence>
<evidence type="ECO:0000313" key="6">
    <source>
        <dbReference type="EMBL" id="KAG5832787.1"/>
    </source>
</evidence>
<evidence type="ECO:0000256" key="3">
    <source>
        <dbReference type="ARBA" id="ARBA00023134"/>
    </source>
</evidence>
<name>A0A9D3LKP5_ANGAN</name>
<reference evidence="6" key="1">
    <citation type="submission" date="2021-01" db="EMBL/GenBank/DDBJ databases">
        <title>A chromosome-scale assembly of European eel, Anguilla anguilla.</title>
        <authorList>
            <person name="Henkel C."/>
            <person name="Jong-Raadsen S.A."/>
            <person name="Dufour S."/>
            <person name="Weltzien F.-A."/>
            <person name="Palstra A.P."/>
            <person name="Pelster B."/>
            <person name="Spaink H.P."/>
            <person name="Van Den Thillart G.E."/>
            <person name="Jansen H."/>
            <person name="Zahm M."/>
            <person name="Klopp C."/>
            <person name="Cedric C."/>
            <person name="Louis A."/>
            <person name="Berthelot C."/>
            <person name="Parey E."/>
            <person name="Roest Crollius H."/>
            <person name="Montfort J."/>
            <person name="Robinson-Rechavi M."/>
            <person name="Bucao C."/>
            <person name="Bouchez O."/>
            <person name="Gislard M."/>
            <person name="Lluch J."/>
            <person name="Milhes M."/>
            <person name="Lampietro C."/>
            <person name="Lopez Roques C."/>
            <person name="Donnadieu C."/>
            <person name="Braasch I."/>
            <person name="Desvignes T."/>
            <person name="Postlethwait J."/>
            <person name="Bobe J."/>
            <person name="Guiguen Y."/>
            <person name="Dirks R."/>
        </authorList>
    </citation>
    <scope>NUCLEOTIDE SEQUENCE</scope>
    <source>
        <strain evidence="6">Tag_6206</strain>
        <tissue evidence="6">Liver</tissue>
    </source>
</reference>
<comment type="similarity">
    <text evidence="1">Belongs to the TRAFAC class TrmE-Era-EngA-EngB-Septin-like GTPase superfamily. AIG1/Toc34/Toc159-like paraseptin GTPase family. IAN subfamily.</text>
</comment>
<dbReference type="EMBL" id="JAFIRN010000017">
    <property type="protein sequence ID" value="KAG5832787.1"/>
    <property type="molecule type" value="Genomic_DNA"/>
</dbReference>
<keyword evidence="2" id="KW-0547">Nucleotide-binding</keyword>
<dbReference type="Pfam" id="PF04548">
    <property type="entry name" value="AIG1"/>
    <property type="match status" value="1"/>
</dbReference>
<feature type="domain" description="AIG1-type G" evidence="5">
    <location>
        <begin position="11"/>
        <end position="211"/>
    </location>
</feature>
<evidence type="ECO:0000313" key="7">
    <source>
        <dbReference type="Proteomes" id="UP001044222"/>
    </source>
</evidence>
<sequence length="439" mass="47945">MDSQHGRGCPPQELRLVLVGKTGAGKSATGNTILGEERFKSELCMSSVTGGCEKARGTVLGRRVTLVDTPGLFDTSLSQQDVQDEILRCLAMSAPGPHAILLVLQIGRYTEEEQRSVEIIQTIFQSDAAQYTILIFTHADKLKGDSFQNFISKQDRRIQDLVERFDRRVLPFNNEDREDHGQVADLLEMINRMLAQREKPYFTNPAFQKMDQALAVFQHEHLEGKQEEIEREKKHAAAKWQVAWADFSNQMNKEKQESELKKRRVNQSIKTLSTRKAEVEQQLKVETKKLKQLEQVEKARRQKEKEYRKIIDSEIKRVEKEIDDRYSESAREEAEGSYDFLRKNAWLILGGAALVATGVGIGAGAAMMATAAPAAAGAGGLTAAAAAAAAIVAEIGPAAAAVAANIGPAAAAMAAEFGPAAAAAAAKVGPLLATQCSIQ</sequence>
<dbReference type="PANTHER" id="PTHR10903">
    <property type="entry name" value="GTPASE, IMAP FAMILY MEMBER-RELATED"/>
    <property type="match status" value="1"/>
</dbReference>
<dbReference type="Gene3D" id="3.40.50.300">
    <property type="entry name" value="P-loop containing nucleotide triphosphate hydrolases"/>
    <property type="match status" value="1"/>
</dbReference>
<evidence type="ECO:0000256" key="2">
    <source>
        <dbReference type="ARBA" id="ARBA00022741"/>
    </source>
</evidence>